<reference evidence="2 3" key="1">
    <citation type="submission" date="2024-09" db="EMBL/GenBank/DDBJ databases">
        <authorList>
            <person name="Lee S.D."/>
        </authorList>
    </citation>
    <scope>NUCLEOTIDE SEQUENCE [LARGE SCALE GENOMIC DNA]</scope>
    <source>
        <strain evidence="2 3">N8-3</strain>
    </source>
</reference>
<keyword evidence="3" id="KW-1185">Reference proteome</keyword>
<feature type="compositionally biased region" description="Basic and acidic residues" evidence="1">
    <location>
        <begin position="1"/>
        <end position="22"/>
    </location>
</feature>
<feature type="region of interest" description="Disordered" evidence="1">
    <location>
        <begin position="1"/>
        <end position="117"/>
    </location>
</feature>
<accession>A0ABV6W2U0</accession>
<dbReference type="EMBL" id="JBHFAB010000025">
    <property type="protein sequence ID" value="MFC1420318.1"/>
    <property type="molecule type" value="Genomic_DNA"/>
</dbReference>
<dbReference type="RefSeq" id="WP_380541323.1">
    <property type="nucleotide sequence ID" value="NZ_JBHFAB010000025.1"/>
</dbReference>
<proteinExistence type="predicted"/>
<dbReference type="Proteomes" id="UP001592531">
    <property type="component" value="Unassembled WGS sequence"/>
</dbReference>
<name>A0ABV6W2U0_9ACTN</name>
<protein>
    <submittedName>
        <fullName evidence="2">Uncharacterized protein</fullName>
    </submittedName>
</protein>
<evidence type="ECO:0000256" key="1">
    <source>
        <dbReference type="SAM" id="MobiDB-lite"/>
    </source>
</evidence>
<evidence type="ECO:0000313" key="3">
    <source>
        <dbReference type="Proteomes" id="UP001592531"/>
    </source>
</evidence>
<feature type="compositionally biased region" description="Acidic residues" evidence="1">
    <location>
        <begin position="65"/>
        <end position="79"/>
    </location>
</feature>
<sequence length="228" mass="24927">MSDDRTFAEREHDALPDPSYHDDDSEQGDSEQRDEAWRDEDRAEGREVDKDLRAPAVVEAAAEADAAETDDTDAVDDADAAAQDERPVLPGQRQGDADLAVGGGFGPTDDYGSDGYGQAGQSVTAVAAKTDRRFFEESVADKLRDRWQAIQIDFVDDPRNSVERAESLLDQVSTQLTEAVASRRQQLHGNWQKDGGQAGVAYDGGVATEDLRTALQEYRQLVNQLLAL</sequence>
<feature type="compositionally biased region" description="Basic and acidic residues" evidence="1">
    <location>
        <begin position="30"/>
        <end position="53"/>
    </location>
</feature>
<evidence type="ECO:0000313" key="2">
    <source>
        <dbReference type="EMBL" id="MFC1420318.1"/>
    </source>
</evidence>
<organism evidence="2 3">
    <name type="scientific">Streptacidiphilus cavernicola</name>
    <dbReference type="NCBI Taxonomy" id="3342716"/>
    <lineage>
        <taxon>Bacteria</taxon>
        <taxon>Bacillati</taxon>
        <taxon>Actinomycetota</taxon>
        <taxon>Actinomycetes</taxon>
        <taxon>Kitasatosporales</taxon>
        <taxon>Streptomycetaceae</taxon>
        <taxon>Streptacidiphilus</taxon>
    </lineage>
</organism>
<gene>
    <name evidence="2" type="ORF">ACEZDE_27275</name>
</gene>
<comment type="caution">
    <text evidence="2">The sequence shown here is derived from an EMBL/GenBank/DDBJ whole genome shotgun (WGS) entry which is preliminary data.</text>
</comment>